<keyword evidence="3" id="KW-1185">Reference proteome</keyword>
<feature type="transmembrane region" description="Helical" evidence="1">
    <location>
        <begin position="54"/>
        <end position="76"/>
    </location>
</feature>
<name>A0A386ZFY0_9NOCA</name>
<dbReference type="Proteomes" id="UP000267164">
    <property type="component" value="Chromosome"/>
</dbReference>
<dbReference type="EMBL" id="CP032568">
    <property type="protein sequence ID" value="AYF76370.1"/>
    <property type="molecule type" value="Genomic_DNA"/>
</dbReference>
<accession>A0A386ZFY0</accession>
<keyword evidence="1" id="KW-0812">Transmembrane</keyword>
<reference evidence="2 3" key="1">
    <citation type="submission" date="2018-09" db="EMBL/GenBank/DDBJ databases">
        <title>Nocardia yunnanensis sp. nov., an actinomycete isolated from a soil sample.</title>
        <authorList>
            <person name="Zhang J."/>
        </authorList>
    </citation>
    <scope>NUCLEOTIDE SEQUENCE [LARGE SCALE GENOMIC DNA]</scope>
    <source>
        <strain evidence="2 3">CFHS0054</strain>
    </source>
</reference>
<proteinExistence type="predicted"/>
<evidence type="ECO:0000313" key="3">
    <source>
        <dbReference type="Proteomes" id="UP000267164"/>
    </source>
</evidence>
<dbReference type="RefSeq" id="WP_120739822.1">
    <property type="nucleotide sequence ID" value="NZ_CP032568.1"/>
</dbReference>
<feature type="transmembrane region" description="Helical" evidence="1">
    <location>
        <begin position="83"/>
        <end position="103"/>
    </location>
</feature>
<gene>
    <name evidence="2" type="ORF">D7D52_23925</name>
</gene>
<dbReference type="KEGG" id="nyu:D7D52_23925"/>
<dbReference type="AlphaFoldDB" id="A0A386ZFY0"/>
<protein>
    <submittedName>
        <fullName evidence="2">Uncharacterized protein</fullName>
    </submittedName>
</protein>
<keyword evidence="1" id="KW-0472">Membrane</keyword>
<evidence type="ECO:0000313" key="2">
    <source>
        <dbReference type="EMBL" id="AYF76370.1"/>
    </source>
</evidence>
<sequence>MRTFVHLLLFAAAVVVAVGVFGPLVGTVDARNVQFSELRDGFASGRTLDQIGAHSGAFTTSLAIGLLGVAAVLLLAALVGSRILGWIAVIVGLVGLGVLTWRLDDRFDHELRSDYRHLLDGAWGLWLVGGGLVVALILLLVPRERRLPPPPPAGPRF</sequence>
<organism evidence="2 3">
    <name type="scientific">Nocardia yunnanensis</name>
    <dbReference type="NCBI Taxonomy" id="2382165"/>
    <lineage>
        <taxon>Bacteria</taxon>
        <taxon>Bacillati</taxon>
        <taxon>Actinomycetota</taxon>
        <taxon>Actinomycetes</taxon>
        <taxon>Mycobacteriales</taxon>
        <taxon>Nocardiaceae</taxon>
        <taxon>Nocardia</taxon>
    </lineage>
</organism>
<feature type="transmembrane region" description="Helical" evidence="1">
    <location>
        <begin position="123"/>
        <end position="141"/>
    </location>
</feature>
<evidence type="ECO:0000256" key="1">
    <source>
        <dbReference type="SAM" id="Phobius"/>
    </source>
</evidence>
<dbReference type="OrthoDB" id="4570892at2"/>
<keyword evidence="1" id="KW-1133">Transmembrane helix</keyword>